<dbReference type="SUPFAM" id="SSF46785">
    <property type="entry name" value="Winged helix' DNA-binding domain"/>
    <property type="match status" value="1"/>
</dbReference>
<gene>
    <name evidence="6" type="ORF">E4L98_11920</name>
</gene>
<feature type="domain" description="HTH lysR-type" evidence="5">
    <location>
        <begin position="1"/>
        <end position="58"/>
    </location>
</feature>
<dbReference type="GO" id="GO:0003677">
    <property type="term" value="F:DNA binding"/>
    <property type="evidence" value="ECO:0007669"/>
    <property type="project" value="UniProtKB-KW"/>
</dbReference>
<dbReference type="FunFam" id="1.10.10.10:FF:000001">
    <property type="entry name" value="LysR family transcriptional regulator"/>
    <property type="match status" value="1"/>
</dbReference>
<evidence type="ECO:0000313" key="7">
    <source>
        <dbReference type="Proteomes" id="UP000297729"/>
    </source>
</evidence>
<dbReference type="Proteomes" id="UP000297729">
    <property type="component" value="Unassembled WGS sequence"/>
</dbReference>
<protein>
    <submittedName>
        <fullName evidence="6">LysR family transcriptional regulator</fullName>
    </submittedName>
</protein>
<dbReference type="InterPro" id="IPR058163">
    <property type="entry name" value="LysR-type_TF_proteobact-type"/>
</dbReference>
<dbReference type="OrthoDB" id="9026421at2"/>
<proteinExistence type="inferred from homology"/>
<evidence type="ECO:0000256" key="3">
    <source>
        <dbReference type="ARBA" id="ARBA00023125"/>
    </source>
</evidence>
<dbReference type="Pfam" id="PF03466">
    <property type="entry name" value="LysR_substrate"/>
    <property type="match status" value="1"/>
</dbReference>
<reference evidence="6 7" key="1">
    <citation type="submission" date="2019-03" db="EMBL/GenBank/DDBJ databases">
        <title>Draft Genome Sequence of Duganella callidus sp. nov., a Novel Duganella Species Isolated from Cultivated Soil.</title>
        <authorList>
            <person name="Raths R."/>
            <person name="Peta V."/>
            <person name="Bucking H."/>
        </authorList>
    </citation>
    <scope>NUCLEOTIDE SEQUENCE [LARGE SCALE GENOMIC DNA]</scope>
    <source>
        <strain evidence="6 7">DN04</strain>
    </source>
</reference>
<dbReference type="InterPro" id="IPR000847">
    <property type="entry name" value="LysR_HTH_N"/>
</dbReference>
<organism evidence="6 7">
    <name type="scientific">Duganella callida</name>
    <dbReference type="NCBI Taxonomy" id="2561932"/>
    <lineage>
        <taxon>Bacteria</taxon>
        <taxon>Pseudomonadati</taxon>
        <taxon>Pseudomonadota</taxon>
        <taxon>Betaproteobacteria</taxon>
        <taxon>Burkholderiales</taxon>
        <taxon>Oxalobacteraceae</taxon>
        <taxon>Telluria group</taxon>
        <taxon>Duganella</taxon>
    </lineage>
</organism>
<keyword evidence="3" id="KW-0238">DNA-binding</keyword>
<name>A0A4Y9SLJ8_9BURK</name>
<dbReference type="AlphaFoldDB" id="A0A4Y9SLJ8"/>
<accession>A0A4Y9SLJ8</accession>
<dbReference type="SUPFAM" id="SSF53850">
    <property type="entry name" value="Periplasmic binding protein-like II"/>
    <property type="match status" value="1"/>
</dbReference>
<evidence type="ECO:0000256" key="1">
    <source>
        <dbReference type="ARBA" id="ARBA00009437"/>
    </source>
</evidence>
<dbReference type="RefSeq" id="WP_135201777.1">
    <property type="nucleotide sequence ID" value="NZ_SPVG01000118.1"/>
</dbReference>
<dbReference type="PANTHER" id="PTHR30537">
    <property type="entry name" value="HTH-TYPE TRANSCRIPTIONAL REGULATOR"/>
    <property type="match status" value="1"/>
</dbReference>
<dbReference type="InterPro" id="IPR036388">
    <property type="entry name" value="WH-like_DNA-bd_sf"/>
</dbReference>
<dbReference type="Gene3D" id="1.10.10.10">
    <property type="entry name" value="Winged helix-like DNA-binding domain superfamily/Winged helix DNA-binding domain"/>
    <property type="match status" value="1"/>
</dbReference>
<keyword evidence="7" id="KW-1185">Reference proteome</keyword>
<dbReference type="InterPro" id="IPR005119">
    <property type="entry name" value="LysR_subst-bd"/>
</dbReference>
<dbReference type="CDD" id="cd08422">
    <property type="entry name" value="PBP2_CrgA_like"/>
    <property type="match status" value="1"/>
</dbReference>
<dbReference type="Gene3D" id="3.40.190.290">
    <property type="match status" value="1"/>
</dbReference>
<dbReference type="InterPro" id="IPR036390">
    <property type="entry name" value="WH_DNA-bd_sf"/>
</dbReference>
<evidence type="ECO:0000256" key="4">
    <source>
        <dbReference type="ARBA" id="ARBA00023163"/>
    </source>
</evidence>
<dbReference type="GO" id="GO:0003700">
    <property type="term" value="F:DNA-binding transcription factor activity"/>
    <property type="evidence" value="ECO:0007669"/>
    <property type="project" value="InterPro"/>
</dbReference>
<comment type="similarity">
    <text evidence="1">Belongs to the LysR transcriptional regulatory family.</text>
</comment>
<keyword evidence="4" id="KW-0804">Transcription</keyword>
<dbReference type="EMBL" id="SPVG01000118">
    <property type="protein sequence ID" value="TFW22758.1"/>
    <property type="molecule type" value="Genomic_DNA"/>
</dbReference>
<dbReference type="Pfam" id="PF00126">
    <property type="entry name" value="HTH_1"/>
    <property type="match status" value="1"/>
</dbReference>
<keyword evidence="2" id="KW-0805">Transcription regulation</keyword>
<evidence type="ECO:0000259" key="5">
    <source>
        <dbReference type="PROSITE" id="PS50931"/>
    </source>
</evidence>
<dbReference type="PROSITE" id="PS50931">
    <property type="entry name" value="HTH_LYSR"/>
    <property type="match status" value="1"/>
</dbReference>
<comment type="caution">
    <text evidence="6">The sequence shown here is derived from an EMBL/GenBank/DDBJ whole genome shotgun (WGS) entry which is preliminary data.</text>
</comment>
<sequence>MHLKAHRYFAMVASTGSFSATARHFQVPASSVSRFIAALEVDVGQQLLYRNTRGVTLTDAGERYYLQIRTVLELLDAANEEIAGNAGSIRGVVRINAPAAFGRLHLGRLVIELQSAYPALTTELILDDRYIDPVMDGADIVLRIGQLEDSGLIGRQICEQRYVLCASPAYLQRHGEPDTPQALRGHGCLIHKGNGGAERWFFRHPAEGQVNAVDVTGTLRSNNSEVLLQAALAGKGIGFFPTWLLPAGSIGKGQLQLLLPAWQGAMNAAPSQMYLISPENRLRSHKVRAVWDFLLAGIGAPPYWDRLS</sequence>
<dbReference type="PANTHER" id="PTHR30537:SF5">
    <property type="entry name" value="HTH-TYPE TRANSCRIPTIONAL ACTIVATOR TTDR-RELATED"/>
    <property type="match status" value="1"/>
</dbReference>
<evidence type="ECO:0000313" key="6">
    <source>
        <dbReference type="EMBL" id="TFW22758.1"/>
    </source>
</evidence>
<evidence type="ECO:0000256" key="2">
    <source>
        <dbReference type="ARBA" id="ARBA00023015"/>
    </source>
</evidence>